<gene>
    <name evidence="2" type="ORF">LCGC14_0264130</name>
</gene>
<protein>
    <submittedName>
        <fullName evidence="2">Uncharacterized protein</fullName>
    </submittedName>
</protein>
<evidence type="ECO:0000256" key="1">
    <source>
        <dbReference type="SAM" id="Phobius"/>
    </source>
</evidence>
<keyword evidence="1" id="KW-1133">Transmembrane helix</keyword>
<comment type="caution">
    <text evidence="2">The sequence shown here is derived from an EMBL/GenBank/DDBJ whole genome shotgun (WGS) entry which is preliminary data.</text>
</comment>
<dbReference type="AlphaFoldDB" id="A0A0F9U5I5"/>
<feature type="transmembrane region" description="Helical" evidence="1">
    <location>
        <begin position="50"/>
        <end position="70"/>
    </location>
</feature>
<accession>A0A0F9U5I5</accession>
<keyword evidence="1" id="KW-0472">Membrane</keyword>
<organism evidence="2">
    <name type="scientific">marine sediment metagenome</name>
    <dbReference type="NCBI Taxonomy" id="412755"/>
    <lineage>
        <taxon>unclassified sequences</taxon>
        <taxon>metagenomes</taxon>
        <taxon>ecological metagenomes</taxon>
    </lineage>
</organism>
<sequence>MRNVVLRSIEVLTHLMVLELLIILGFDMIQRLVLMSAYPLFTFFQAAPEGVYVVLLLGSAVFLGLMRIALRGVSFR</sequence>
<dbReference type="EMBL" id="LAZR01000143">
    <property type="protein sequence ID" value="KKN86854.1"/>
    <property type="molecule type" value="Genomic_DNA"/>
</dbReference>
<name>A0A0F9U5I5_9ZZZZ</name>
<proteinExistence type="predicted"/>
<reference evidence="2" key="1">
    <citation type="journal article" date="2015" name="Nature">
        <title>Complex archaea that bridge the gap between prokaryotes and eukaryotes.</title>
        <authorList>
            <person name="Spang A."/>
            <person name="Saw J.H."/>
            <person name="Jorgensen S.L."/>
            <person name="Zaremba-Niedzwiedzka K."/>
            <person name="Martijn J."/>
            <person name="Lind A.E."/>
            <person name="van Eijk R."/>
            <person name="Schleper C."/>
            <person name="Guy L."/>
            <person name="Ettema T.J."/>
        </authorList>
    </citation>
    <scope>NUCLEOTIDE SEQUENCE</scope>
</reference>
<keyword evidence="1" id="KW-0812">Transmembrane</keyword>
<feature type="transmembrane region" description="Helical" evidence="1">
    <location>
        <begin position="12"/>
        <end position="30"/>
    </location>
</feature>
<evidence type="ECO:0000313" key="2">
    <source>
        <dbReference type="EMBL" id="KKN86854.1"/>
    </source>
</evidence>